<sequence length="63" mass="7220">MAGNILREPSQAQKASHMFHFAARIEDGGLGGYDALEIDSRPNMFEARKFQTPKPKHYFFLLH</sequence>
<reference evidence="1" key="1">
    <citation type="journal article" date="2023" name="Mol. Ecol. Resour.">
        <title>Chromosome-level genome assembly of a triploid poplar Populus alba 'Berolinensis'.</title>
        <authorList>
            <person name="Chen S."/>
            <person name="Yu Y."/>
            <person name="Wang X."/>
            <person name="Wang S."/>
            <person name="Zhang T."/>
            <person name="Zhou Y."/>
            <person name="He R."/>
            <person name="Meng N."/>
            <person name="Wang Y."/>
            <person name="Liu W."/>
            <person name="Liu Z."/>
            <person name="Liu J."/>
            <person name="Guo Q."/>
            <person name="Huang H."/>
            <person name="Sederoff R.R."/>
            <person name="Wang G."/>
            <person name="Qu G."/>
            <person name="Chen S."/>
        </authorList>
    </citation>
    <scope>NUCLEOTIDE SEQUENCE</scope>
    <source>
        <strain evidence="1">SC-2020</strain>
    </source>
</reference>
<evidence type="ECO:0000313" key="2">
    <source>
        <dbReference type="Proteomes" id="UP001164929"/>
    </source>
</evidence>
<evidence type="ECO:0000313" key="1">
    <source>
        <dbReference type="EMBL" id="KAJ6978086.1"/>
    </source>
</evidence>
<keyword evidence="2" id="KW-1185">Reference proteome</keyword>
<comment type="caution">
    <text evidence="1">The sequence shown here is derived from an EMBL/GenBank/DDBJ whole genome shotgun (WGS) entry which is preliminary data.</text>
</comment>
<organism evidence="1 2">
    <name type="scientific">Populus alba x Populus x berolinensis</name>
    <dbReference type="NCBI Taxonomy" id="444605"/>
    <lineage>
        <taxon>Eukaryota</taxon>
        <taxon>Viridiplantae</taxon>
        <taxon>Streptophyta</taxon>
        <taxon>Embryophyta</taxon>
        <taxon>Tracheophyta</taxon>
        <taxon>Spermatophyta</taxon>
        <taxon>Magnoliopsida</taxon>
        <taxon>eudicotyledons</taxon>
        <taxon>Gunneridae</taxon>
        <taxon>Pentapetalae</taxon>
        <taxon>rosids</taxon>
        <taxon>fabids</taxon>
        <taxon>Malpighiales</taxon>
        <taxon>Salicaceae</taxon>
        <taxon>Saliceae</taxon>
        <taxon>Populus</taxon>
    </lineage>
</organism>
<accession>A0AAD6M331</accession>
<gene>
    <name evidence="1" type="ORF">NC653_029859</name>
</gene>
<dbReference type="AlphaFoldDB" id="A0AAD6M331"/>
<dbReference type="EMBL" id="JAQIZT010000012">
    <property type="protein sequence ID" value="KAJ6978086.1"/>
    <property type="molecule type" value="Genomic_DNA"/>
</dbReference>
<proteinExistence type="predicted"/>
<dbReference type="Proteomes" id="UP001164929">
    <property type="component" value="Chromosome 12"/>
</dbReference>
<protein>
    <submittedName>
        <fullName evidence="1">Uncharacterized protein</fullName>
    </submittedName>
</protein>
<name>A0AAD6M331_9ROSI</name>